<gene>
    <name evidence="1" type="ORF">ISU02_21480</name>
</gene>
<dbReference type="RefSeq" id="WP_194703915.1">
    <property type="nucleotide sequence ID" value="NZ_JADKNH010000019.1"/>
</dbReference>
<keyword evidence="2" id="KW-1185">Reference proteome</keyword>
<proteinExistence type="predicted"/>
<organism evidence="1 2">
    <name type="scientific">Fusibacter ferrireducens</name>
    <dbReference type="NCBI Taxonomy" id="2785058"/>
    <lineage>
        <taxon>Bacteria</taxon>
        <taxon>Bacillati</taxon>
        <taxon>Bacillota</taxon>
        <taxon>Clostridia</taxon>
        <taxon>Eubacteriales</taxon>
        <taxon>Eubacteriales Family XII. Incertae Sedis</taxon>
        <taxon>Fusibacter</taxon>
    </lineage>
</organism>
<dbReference type="EMBL" id="JADKNH010000019">
    <property type="protein sequence ID" value="MBF4695675.1"/>
    <property type="molecule type" value="Genomic_DNA"/>
</dbReference>
<evidence type="ECO:0000313" key="1">
    <source>
        <dbReference type="EMBL" id="MBF4695675.1"/>
    </source>
</evidence>
<reference evidence="1 2" key="1">
    <citation type="submission" date="2020-11" db="EMBL/GenBank/DDBJ databases">
        <title>Fusibacter basophilias sp. nov.</title>
        <authorList>
            <person name="Qiu D."/>
        </authorList>
    </citation>
    <scope>NUCLEOTIDE SEQUENCE [LARGE SCALE GENOMIC DNA]</scope>
    <source>
        <strain evidence="1 2">Q10-2</strain>
    </source>
</reference>
<accession>A0ABR9ZYZ3</accession>
<dbReference type="Proteomes" id="UP000614200">
    <property type="component" value="Unassembled WGS sequence"/>
</dbReference>
<protein>
    <submittedName>
        <fullName evidence="1">Uncharacterized protein</fullName>
    </submittedName>
</protein>
<evidence type="ECO:0000313" key="2">
    <source>
        <dbReference type="Proteomes" id="UP000614200"/>
    </source>
</evidence>
<name>A0ABR9ZYZ3_9FIRM</name>
<comment type="caution">
    <text evidence="1">The sequence shown here is derived from an EMBL/GenBank/DDBJ whole genome shotgun (WGS) entry which is preliminary data.</text>
</comment>
<sequence>MTESMQVVKKLIERYDYGGAFELLKEKGLERSDAGVLMDSCRYAVNFDFETARKILNHVSEKTRINETCLHLKKNLEDLNNGQPDALFSELLENVKFQIVNEEYIDFLGRVYRFKEAVYKYMFIKKHLNDRTFTFHIRFIQKKEVLKILRNHYKIFNNNLIYGINTYFRKYAKQDVKGERVIKVLSSEKMNQLIELRHESLIGHGFKGVSIDEIQRVYGNPYCVLDDFRECLELLEVDIYRYKYSFINEYIISLLESEYYGYVQTSHAQMAHFE</sequence>